<evidence type="ECO:0000313" key="1">
    <source>
        <dbReference type="EMBL" id="ATD08734.1"/>
    </source>
</evidence>
<accession>A0ABM6NIN8</accession>
<name>A0ABM6NIN8_PSEO7</name>
<reference evidence="1 2" key="1">
    <citation type="submission" date="2015-06" db="EMBL/GenBank/DDBJ databases">
        <authorList>
            <person name="Xie B.-B."/>
            <person name="Rong J.-C."/>
            <person name="Qin Q.-L."/>
            <person name="Zhang Y.-Z."/>
        </authorList>
    </citation>
    <scope>NUCLEOTIDE SEQUENCE [LARGE SCALE GENOMIC DNA]</scope>
    <source>
        <strain evidence="1 2">JCM 20779</strain>
    </source>
</reference>
<gene>
    <name evidence="1" type="ORF">PPIS_a4054</name>
</gene>
<keyword evidence="2" id="KW-1185">Reference proteome</keyword>
<proteinExistence type="predicted"/>
<protein>
    <submittedName>
        <fullName evidence="1">Uncharacterized protein</fullName>
    </submittedName>
</protein>
<organism evidence="1 2">
    <name type="scientific">Pseudoalteromonas piscicida</name>
    <dbReference type="NCBI Taxonomy" id="43662"/>
    <lineage>
        <taxon>Bacteria</taxon>
        <taxon>Pseudomonadati</taxon>
        <taxon>Pseudomonadota</taxon>
        <taxon>Gammaproteobacteria</taxon>
        <taxon>Alteromonadales</taxon>
        <taxon>Pseudoalteromonadaceae</taxon>
        <taxon>Pseudoalteromonas</taxon>
    </lineage>
</organism>
<dbReference type="Proteomes" id="UP000016521">
    <property type="component" value="Chromosome I"/>
</dbReference>
<evidence type="ECO:0000313" key="2">
    <source>
        <dbReference type="Proteomes" id="UP000016521"/>
    </source>
</evidence>
<sequence>MLSRVHIYVNKDGTLLLYIQVSLIDSMNKSRSERVSFNVLAYGFDLD</sequence>
<dbReference type="EMBL" id="CP011924">
    <property type="protein sequence ID" value="ATD08734.1"/>
    <property type="molecule type" value="Genomic_DNA"/>
</dbReference>